<dbReference type="Gene3D" id="1.10.510.10">
    <property type="entry name" value="Transferase(Phosphotransferase) domain 1"/>
    <property type="match status" value="1"/>
</dbReference>
<feature type="domain" description="Protein kinase" evidence="2">
    <location>
        <begin position="126"/>
        <end position="421"/>
    </location>
</feature>
<keyword evidence="4" id="KW-1185">Reference proteome</keyword>
<gene>
    <name evidence="3" type="ORF">ACHAWU_001667</name>
</gene>
<dbReference type="InterPro" id="IPR000719">
    <property type="entry name" value="Prot_kinase_dom"/>
</dbReference>
<dbReference type="PANTHER" id="PTHR44329">
    <property type="entry name" value="SERINE/THREONINE-PROTEIN KINASE TNNI3K-RELATED"/>
    <property type="match status" value="1"/>
</dbReference>
<evidence type="ECO:0000256" key="1">
    <source>
        <dbReference type="SAM" id="MobiDB-lite"/>
    </source>
</evidence>
<comment type="caution">
    <text evidence="3">The sequence shown here is derived from an EMBL/GenBank/DDBJ whole genome shotgun (WGS) entry which is preliminary data.</text>
</comment>
<reference evidence="3 4" key="1">
    <citation type="submission" date="2024-10" db="EMBL/GenBank/DDBJ databases">
        <title>Updated reference genomes for cyclostephanoid diatoms.</title>
        <authorList>
            <person name="Roberts W.R."/>
            <person name="Alverson A.J."/>
        </authorList>
    </citation>
    <scope>NUCLEOTIDE SEQUENCE [LARGE SCALE GENOMIC DNA]</scope>
    <source>
        <strain evidence="3 4">AJA232-27</strain>
    </source>
</reference>
<dbReference type="PROSITE" id="PS50011">
    <property type="entry name" value="PROTEIN_KINASE_DOM"/>
    <property type="match status" value="1"/>
</dbReference>
<dbReference type="EMBL" id="JALLBG020000131">
    <property type="protein sequence ID" value="KAL3762722.1"/>
    <property type="molecule type" value="Genomic_DNA"/>
</dbReference>
<dbReference type="Proteomes" id="UP001530293">
    <property type="component" value="Unassembled WGS sequence"/>
</dbReference>
<dbReference type="SUPFAM" id="SSF56112">
    <property type="entry name" value="Protein kinase-like (PK-like)"/>
    <property type="match status" value="1"/>
</dbReference>
<dbReference type="SMART" id="SM00220">
    <property type="entry name" value="S_TKc"/>
    <property type="match status" value="1"/>
</dbReference>
<organism evidence="3 4">
    <name type="scientific">Discostella pseudostelligera</name>
    <dbReference type="NCBI Taxonomy" id="259834"/>
    <lineage>
        <taxon>Eukaryota</taxon>
        <taxon>Sar</taxon>
        <taxon>Stramenopiles</taxon>
        <taxon>Ochrophyta</taxon>
        <taxon>Bacillariophyta</taxon>
        <taxon>Coscinodiscophyceae</taxon>
        <taxon>Thalassiosirophycidae</taxon>
        <taxon>Stephanodiscales</taxon>
        <taxon>Stephanodiscaceae</taxon>
        <taxon>Discostella</taxon>
    </lineage>
</organism>
<evidence type="ECO:0000313" key="3">
    <source>
        <dbReference type="EMBL" id="KAL3762722.1"/>
    </source>
</evidence>
<evidence type="ECO:0000259" key="2">
    <source>
        <dbReference type="PROSITE" id="PS50011"/>
    </source>
</evidence>
<proteinExistence type="predicted"/>
<accession>A0ABD3MGL4</accession>
<dbReference type="Pfam" id="PF00069">
    <property type="entry name" value="Pkinase"/>
    <property type="match status" value="1"/>
</dbReference>
<sequence length="431" mass="49014">MLSLRGMSPSDSSHNNDDDVAADYSRVHYDASTVPKAAPKEINNGRNSRRVIFLDGKSNWVKHLRRTIDVSERALREQARLLDSEDFSYRDPLYEGECEPMAQWQTTSFPNCNMFHELDFYGKVRRSELEYITSGGYNDIFYVDELHTEMALKILQFGTEYTDRNFDRVRRDGLILERLTKSPYSEYKRGVLCATFHYRSSPNRSSSFSHTVLNSYGFCGFDVLTPYAHGGSLSGKIKDWRKGKIELSPLTRLQYAVNVSASLAAVHDIDGEGLSSVAHGDLKCNQYLFLNDELKLGDFNRGRFLRRNSTDPQTACTYTIGKNDAAFRSPEEYLYEPQTSAIDVYALGSIFYQLLTGEEVWYNTDTKEAQQYITEGQIPKIDDELVNSEDPIDAALREAISMCYAYDPKGRASAAEVASFLESKLSELYVE</sequence>
<feature type="region of interest" description="Disordered" evidence="1">
    <location>
        <begin position="1"/>
        <end position="20"/>
    </location>
</feature>
<dbReference type="AlphaFoldDB" id="A0ABD3MGL4"/>
<dbReference type="PANTHER" id="PTHR44329:SF214">
    <property type="entry name" value="PROTEIN KINASE DOMAIN-CONTAINING PROTEIN"/>
    <property type="match status" value="1"/>
</dbReference>
<name>A0ABD3MGL4_9STRA</name>
<dbReference type="InterPro" id="IPR051681">
    <property type="entry name" value="Ser/Thr_Kinases-Pseudokinases"/>
</dbReference>
<dbReference type="InterPro" id="IPR011009">
    <property type="entry name" value="Kinase-like_dom_sf"/>
</dbReference>
<protein>
    <recommendedName>
        <fullName evidence="2">Protein kinase domain-containing protein</fullName>
    </recommendedName>
</protein>
<evidence type="ECO:0000313" key="4">
    <source>
        <dbReference type="Proteomes" id="UP001530293"/>
    </source>
</evidence>